<keyword evidence="2" id="KW-1185">Reference proteome</keyword>
<reference evidence="1 2" key="1">
    <citation type="submission" date="2018-01" db="EMBL/GenBank/DDBJ databases">
        <authorList>
            <person name="Gaut B.S."/>
            <person name="Morton B.R."/>
            <person name="Clegg M.T."/>
            <person name="Duvall M.R."/>
        </authorList>
    </citation>
    <scope>NUCLEOTIDE SEQUENCE [LARGE SCALE GENOMIC DNA]</scope>
    <source>
        <strain evidence="1">GP69</strain>
    </source>
</reference>
<dbReference type="OrthoDB" id="9927213at2"/>
<sequence length="299" mass="35486">MGEVGNADNCWKEVHSCSIENYIREDKVFNYSICREERQYAVFLYNILRKYHAHASRSNHGRIHEIITETCGIPEKADIKHVFYEVTFMRDFFERNRRIYWKGSAEEKLLQKSFSPSERELKVENSFNDKLFRYVCKGEDIKVSESFRWKQPEDNMGRNKFEIPGDMKQIQPVIREMMNATPDIAVIYSIAEKDTDGQHKPDKNYLLFLECKFESNESSYESGYRQSEIQGKIADFLCNYYLKEKDNKDNIEVSPIMKRNSTYVSRIVHFTRKKKESDKSEEAEILISDLIEFNNKIFV</sequence>
<dbReference type="EMBL" id="OFSM01000015">
    <property type="protein sequence ID" value="SOY30370.1"/>
    <property type="molecule type" value="Genomic_DNA"/>
</dbReference>
<name>A0A2K4ZIT4_9FIRM</name>
<dbReference type="RefSeq" id="WP_103240406.1">
    <property type="nucleotide sequence ID" value="NZ_JANJZD010000015.1"/>
</dbReference>
<protein>
    <submittedName>
        <fullName evidence="1">Uncharacterized protein</fullName>
    </submittedName>
</protein>
<evidence type="ECO:0000313" key="2">
    <source>
        <dbReference type="Proteomes" id="UP000236311"/>
    </source>
</evidence>
<dbReference type="AlphaFoldDB" id="A0A2K4ZIT4"/>
<organism evidence="1 2">
    <name type="scientific">Acetatifactor muris</name>
    <dbReference type="NCBI Taxonomy" id="879566"/>
    <lineage>
        <taxon>Bacteria</taxon>
        <taxon>Bacillati</taxon>
        <taxon>Bacillota</taxon>
        <taxon>Clostridia</taxon>
        <taxon>Lachnospirales</taxon>
        <taxon>Lachnospiraceae</taxon>
        <taxon>Acetatifactor</taxon>
    </lineage>
</organism>
<gene>
    <name evidence="1" type="ORF">AMURIS_03097</name>
</gene>
<dbReference type="Proteomes" id="UP000236311">
    <property type="component" value="Unassembled WGS sequence"/>
</dbReference>
<proteinExistence type="predicted"/>
<evidence type="ECO:0000313" key="1">
    <source>
        <dbReference type="EMBL" id="SOY30370.1"/>
    </source>
</evidence>
<accession>A0A2K4ZIT4</accession>